<dbReference type="Proteomes" id="UP000750711">
    <property type="component" value="Unassembled WGS sequence"/>
</dbReference>
<organism evidence="1 2">
    <name type="scientific">Trichoglossum hirsutum</name>
    <dbReference type="NCBI Taxonomy" id="265104"/>
    <lineage>
        <taxon>Eukaryota</taxon>
        <taxon>Fungi</taxon>
        <taxon>Dikarya</taxon>
        <taxon>Ascomycota</taxon>
        <taxon>Pezizomycotina</taxon>
        <taxon>Geoglossomycetes</taxon>
        <taxon>Geoglossales</taxon>
        <taxon>Geoglossaceae</taxon>
        <taxon>Trichoglossum</taxon>
    </lineage>
</organism>
<reference evidence="1" key="1">
    <citation type="submission" date="2021-03" db="EMBL/GenBank/DDBJ databases">
        <title>Comparative genomics and phylogenomic investigation of the class Geoglossomycetes provide insights into ecological specialization and systematics.</title>
        <authorList>
            <person name="Melie T."/>
            <person name="Pirro S."/>
            <person name="Miller A.N."/>
            <person name="Quandt A."/>
        </authorList>
    </citation>
    <scope>NUCLEOTIDE SEQUENCE</scope>
    <source>
        <strain evidence="1">CAQ_001_2017</strain>
    </source>
</reference>
<gene>
    <name evidence="1" type="ORF">GP486_004235</name>
</gene>
<dbReference type="EMBL" id="JAGHQM010000645">
    <property type="protein sequence ID" value="KAH0559248.1"/>
    <property type="molecule type" value="Genomic_DNA"/>
</dbReference>
<name>A0A9P8LBJ6_9PEZI</name>
<accession>A0A9P8LBJ6</accession>
<evidence type="ECO:0000313" key="2">
    <source>
        <dbReference type="Proteomes" id="UP000750711"/>
    </source>
</evidence>
<sequence>MSFGYSISDFLAVVQLAFKVYEKCKNSSSEFRALASDIGNAHFVLCKVHDFWAYEKSRDQDLLTPQQEELKPTAENLEAALKEVENIYGKHNDLSTSDSFVTKFKSRSKYVFRDLVHNFGLARQKLQITQLGNSGDSHYRATNEATVEVKDALKAFKDQAEILQALTKKVVEAAKEDLLAENIDRDVIDKNQEVAKEWLEAVILVDQDENEADGKTIVEEPEDSPGLAGKEDTEGIMTTLIAPALVKCCPFLDTEGFSGSKADSNDVDVKRSASISTHRSHSSSWQSGDAASTHDYAAMMIAKVLRSKYPPSAGDDIFQLPLKRAFHQLDWTNRGWLPRVQVEDQCLAAAQRLHQILDRHSLATIVKAEDEKDGTPNHHIDISEFCNIVLKVRKDLFRTIESDSIKKGLRHAVRTLAAWHTSQPNKLISPFWNLLPPRDLSVGRLPSTFLSNVNPELPCAKGTGFYCHDLAGDFPPDIYPLERSMTNAIYLATDYCIKQVNSALHGWQKFLKPWSVEENSEVLDALDAIVEIASKFHYFESEKGITTYHWVDDLLDNAHLVPIAASTDLQEAPFSVSTQLRDDLWLVLERILGLVIDLGTCTNTNINQFMYHSPVLSKWRQLGMLDRAKNLSAVNARVWTEAMTKDFREIKSWYQQHSELHEIRMKCVDTAKELRDQQQNIYESLQQKWVNIDNLRAEGLPKVNFRRPTTYCVIFVDGTEVGRTLPEKSCNPCPVKRSSRMKITLFSESQVGQLGHVEFLVKDNVDFARRADVAIKKDLQIKGKPTRIRLTLSPSRGEIDRLKVRESPLSSFILTNPLSDGWVVRRCEVKDCYVDGVYFYHEATSRATAPLWLDPFYLAAKDDLKPLSKNWKRVLKDGKVFFQKRVDGTLTSSPPKASGGDTFDGVIRPVSYYVPSAWGL</sequence>
<dbReference type="AlphaFoldDB" id="A0A9P8LBJ6"/>
<proteinExistence type="predicted"/>
<comment type="caution">
    <text evidence="1">The sequence shown here is derived from an EMBL/GenBank/DDBJ whole genome shotgun (WGS) entry which is preliminary data.</text>
</comment>
<protein>
    <submittedName>
        <fullName evidence="1">Uncharacterized protein</fullName>
    </submittedName>
</protein>
<keyword evidence="2" id="KW-1185">Reference proteome</keyword>
<evidence type="ECO:0000313" key="1">
    <source>
        <dbReference type="EMBL" id="KAH0559248.1"/>
    </source>
</evidence>